<dbReference type="InterPro" id="IPR044000">
    <property type="entry name" value="Phage_tube_2"/>
</dbReference>
<evidence type="ECO:0000313" key="1">
    <source>
        <dbReference type="EMBL" id="KGM86766.1"/>
    </source>
</evidence>
<sequence length="311" mass="33270">MSLLWRRKVLLAKLETTYGTDAAPTGGDAILAKDVRLSPMQGQDLDRNLDTPHGGPTGTIPVDLHRTISFKVELAGSGTAGAAPRWGRLLRACGCAETVTVATSVVYNRVYSNLESVTLHLNIGGTLYAMIGVRGTAAFDVSASGIPYIEFEFTALYVAPADVAIPTPDFSGIPDPLAASDANTPVFTIDGTALVMRSFKLTLANRIEPQFLIGEEEVILDGHENTIEARVRAVALSTFDPFTMAAAQEKVAVEIEHGKTAGNIVNIAAPRAQMQRPEGLEDGQGRKEWPLRLVPLPTTSTAADQWVMTLT</sequence>
<dbReference type="HOGENOM" id="CLU_075043_0_0_5"/>
<dbReference type="PATRIC" id="fig|1288298.3.peg.3070"/>
<dbReference type="Proteomes" id="UP000030021">
    <property type="component" value="Unassembled WGS sequence"/>
</dbReference>
<protein>
    <submittedName>
        <fullName evidence="1">Uncharacterized protein</fullName>
    </submittedName>
</protein>
<gene>
    <name evidence="1" type="ORF">rosmuc_03059</name>
</gene>
<name>A0A0A0HIL3_9RHOB</name>
<dbReference type="AlphaFoldDB" id="A0A0A0HIL3"/>
<reference evidence="1 2" key="1">
    <citation type="submission" date="2013-01" db="EMBL/GenBank/DDBJ databases">
        <authorList>
            <person name="Fiebig A."/>
            <person name="Goeker M."/>
            <person name="Klenk H.-P.P."/>
        </authorList>
    </citation>
    <scope>NUCLEOTIDE SEQUENCE [LARGE SCALE GENOMIC DNA]</scope>
    <source>
        <strain evidence="1 2">DSM 17069</strain>
    </source>
</reference>
<accession>A0A0A0HIL3</accession>
<dbReference type="RefSeq" id="WP_037268713.1">
    <property type="nucleotide sequence ID" value="NZ_KN293975.1"/>
</dbReference>
<organism evidence="1 2">
    <name type="scientific">Roseovarius mucosus DSM 17069</name>
    <dbReference type="NCBI Taxonomy" id="1288298"/>
    <lineage>
        <taxon>Bacteria</taxon>
        <taxon>Pseudomonadati</taxon>
        <taxon>Pseudomonadota</taxon>
        <taxon>Alphaproteobacteria</taxon>
        <taxon>Rhodobacterales</taxon>
        <taxon>Roseobacteraceae</taxon>
        <taxon>Roseovarius</taxon>
    </lineage>
</organism>
<proteinExistence type="predicted"/>
<dbReference type="STRING" id="215743.ROSMUCSMR3_03489"/>
<evidence type="ECO:0000313" key="2">
    <source>
        <dbReference type="Proteomes" id="UP000030021"/>
    </source>
</evidence>
<dbReference type="OrthoDB" id="7325655at2"/>
<comment type="caution">
    <text evidence="1">The sequence shown here is derived from an EMBL/GenBank/DDBJ whole genome shotgun (WGS) entry which is preliminary data.</text>
</comment>
<dbReference type="eggNOG" id="ENOG502ZAKV">
    <property type="taxonomic scope" value="Bacteria"/>
</dbReference>
<dbReference type="Pfam" id="PF18906">
    <property type="entry name" value="Phage_tube_2"/>
    <property type="match status" value="1"/>
</dbReference>
<dbReference type="EMBL" id="AONH01000016">
    <property type="protein sequence ID" value="KGM86766.1"/>
    <property type="molecule type" value="Genomic_DNA"/>
</dbReference>